<accession>A0A1I3MZ80</accession>
<organism evidence="6 7">
    <name type="scientific">Celeribacter halophilus</name>
    <dbReference type="NCBI Taxonomy" id="576117"/>
    <lineage>
        <taxon>Bacteria</taxon>
        <taxon>Pseudomonadati</taxon>
        <taxon>Pseudomonadota</taxon>
        <taxon>Alphaproteobacteria</taxon>
        <taxon>Rhodobacterales</taxon>
        <taxon>Roseobacteraceae</taxon>
        <taxon>Celeribacter</taxon>
    </lineage>
</organism>
<evidence type="ECO:0000313" key="7">
    <source>
        <dbReference type="Proteomes" id="UP000183299"/>
    </source>
</evidence>
<keyword evidence="2" id="KW-0479">Metal-binding</keyword>
<evidence type="ECO:0000313" key="6">
    <source>
        <dbReference type="EMBL" id="SFJ02232.1"/>
    </source>
</evidence>
<name>A0A1I3MZ80_9RHOB</name>
<dbReference type="PANTHER" id="PTHR33337:SF33">
    <property type="entry name" value="CENP-V_GFA DOMAIN-CONTAINING PROTEIN"/>
    <property type="match status" value="1"/>
</dbReference>
<evidence type="ECO:0000256" key="4">
    <source>
        <dbReference type="ARBA" id="ARBA00023239"/>
    </source>
</evidence>
<dbReference type="STRING" id="576117.SAMN04488138_101211"/>
<evidence type="ECO:0000256" key="2">
    <source>
        <dbReference type="ARBA" id="ARBA00022723"/>
    </source>
</evidence>
<dbReference type="GO" id="GO:0016846">
    <property type="term" value="F:carbon-sulfur lyase activity"/>
    <property type="evidence" value="ECO:0007669"/>
    <property type="project" value="InterPro"/>
</dbReference>
<keyword evidence="7" id="KW-1185">Reference proteome</keyword>
<dbReference type="EMBL" id="FORY01000001">
    <property type="protein sequence ID" value="SFJ02232.1"/>
    <property type="molecule type" value="Genomic_DNA"/>
</dbReference>
<dbReference type="InterPro" id="IPR011057">
    <property type="entry name" value="Mss4-like_sf"/>
</dbReference>
<dbReference type="AlphaFoldDB" id="A0A1I3MZ80"/>
<dbReference type="SUPFAM" id="SSF51316">
    <property type="entry name" value="Mss4-like"/>
    <property type="match status" value="1"/>
</dbReference>
<dbReference type="GeneID" id="98663684"/>
<evidence type="ECO:0000259" key="5">
    <source>
        <dbReference type="PROSITE" id="PS51891"/>
    </source>
</evidence>
<keyword evidence="4" id="KW-0456">Lyase</keyword>
<feature type="domain" description="CENP-V/GFA" evidence="5">
    <location>
        <begin position="1"/>
        <end position="130"/>
    </location>
</feature>
<comment type="similarity">
    <text evidence="1">Belongs to the Gfa family.</text>
</comment>
<dbReference type="PANTHER" id="PTHR33337">
    <property type="entry name" value="GFA DOMAIN-CONTAINING PROTEIN"/>
    <property type="match status" value="1"/>
</dbReference>
<dbReference type="RefSeq" id="WP_066603309.1">
    <property type="nucleotide sequence ID" value="NZ_FORY01000001.1"/>
</dbReference>
<dbReference type="InterPro" id="IPR006913">
    <property type="entry name" value="CENP-V/GFA"/>
</dbReference>
<evidence type="ECO:0000256" key="3">
    <source>
        <dbReference type="ARBA" id="ARBA00022833"/>
    </source>
</evidence>
<reference evidence="6 7" key="1">
    <citation type="submission" date="2016-10" db="EMBL/GenBank/DDBJ databases">
        <authorList>
            <person name="de Groot N.N."/>
        </authorList>
    </citation>
    <scope>NUCLEOTIDE SEQUENCE [LARGE SCALE GENOMIC DNA]</scope>
    <source>
        <strain evidence="6 7">CGMCC 1.8891</strain>
    </source>
</reference>
<keyword evidence="3" id="KW-0862">Zinc</keyword>
<gene>
    <name evidence="6" type="ORF">SAMN04488138_101211</name>
</gene>
<dbReference type="Pfam" id="PF04828">
    <property type="entry name" value="GFA"/>
    <property type="match status" value="1"/>
</dbReference>
<dbReference type="Gene3D" id="3.90.1590.10">
    <property type="entry name" value="glutathione-dependent formaldehyde- activating enzyme (gfa)"/>
    <property type="match status" value="1"/>
</dbReference>
<proteinExistence type="inferred from homology"/>
<dbReference type="PROSITE" id="PS51891">
    <property type="entry name" value="CENP_V_GFA"/>
    <property type="match status" value="1"/>
</dbReference>
<dbReference type="Proteomes" id="UP000183299">
    <property type="component" value="Unassembled WGS sequence"/>
</dbReference>
<dbReference type="OrthoDB" id="9807246at2"/>
<evidence type="ECO:0000256" key="1">
    <source>
        <dbReference type="ARBA" id="ARBA00005495"/>
    </source>
</evidence>
<dbReference type="GO" id="GO:0046872">
    <property type="term" value="F:metal ion binding"/>
    <property type="evidence" value="ECO:0007669"/>
    <property type="project" value="UniProtKB-KW"/>
</dbReference>
<sequence>MHGRCTCGEVEFEVTAEPMIVHCCHCTWCQRETGSAFALNAYVEREAVKLTKGTPERVETPSNSGHGQSVLRCPSCKVALWSHYAGSGEAIAFLRCGTLEERAEIVPDVHIFTSTKLPWVVLPEGAQAFEGFYRPKEVWPEESLARFKAARAKG</sequence>
<protein>
    <submittedName>
        <fullName evidence="6">Uncharacterized conserved protein</fullName>
    </submittedName>
</protein>